<dbReference type="GO" id="GO:0016651">
    <property type="term" value="F:oxidoreductase activity, acting on NAD(P)H"/>
    <property type="evidence" value="ECO:0007669"/>
    <property type="project" value="InterPro"/>
</dbReference>
<comment type="similarity">
    <text evidence="1">Belongs to the zinc-containing alcohol dehydrogenase family.</text>
</comment>
<dbReference type="SUPFAM" id="SSF50129">
    <property type="entry name" value="GroES-like"/>
    <property type="match status" value="1"/>
</dbReference>
<dbReference type="Gene3D" id="3.90.180.10">
    <property type="entry name" value="Medium-chain alcohol dehydrogenases, catalytic domain"/>
    <property type="match status" value="1"/>
</dbReference>
<dbReference type="PANTHER" id="PTHR45348:SF2">
    <property type="entry name" value="ZINC-TYPE ALCOHOL DEHYDROGENASE-LIKE PROTEIN C2E1P3.01"/>
    <property type="match status" value="1"/>
</dbReference>
<dbReference type="InterPro" id="IPR011032">
    <property type="entry name" value="GroES-like_sf"/>
</dbReference>
<reference evidence="5" key="1">
    <citation type="journal article" date="2020" name="Stud. Mycol.">
        <title>101 Dothideomycetes genomes: a test case for predicting lifestyles and emergence of pathogens.</title>
        <authorList>
            <person name="Haridas S."/>
            <person name="Albert R."/>
            <person name="Binder M."/>
            <person name="Bloem J."/>
            <person name="Labutti K."/>
            <person name="Salamov A."/>
            <person name="Andreopoulos B."/>
            <person name="Baker S."/>
            <person name="Barry K."/>
            <person name="Bills G."/>
            <person name="Bluhm B."/>
            <person name="Cannon C."/>
            <person name="Castanera R."/>
            <person name="Culley D."/>
            <person name="Daum C."/>
            <person name="Ezra D."/>
            <person name="Gonzalez J."/>
            <person name="Henrissat B."/>
            <person name="Kuo A."/>
            <person name="Liang C."/>
            <person name="Lipzen A."/>
            <person name="Lutzoni F."/>
            <person name="Magnuson J."/>
            <person name="Mondo S."/>
            <person name="Nolan M."/>
            <person name="Ohm R."/>
            <person name="Pangilinan J."/>
            <person name="Park H.-J."/>
            <person name="Ramirez L."/>
            <person name="Alfaro M."/>
            <person name="Sun H."/>
            <person name="Tritt A."/>
            <person name="Yoshinaga Y."/>
            <person name="Zwiers L.-H."/>
            <person name="Turgeon B."/>
            <person name="Goodwin S."/>
            <person name="Spatafora J."/>
            <person name="Crous P."/>
            <person name="Grigoriev I."/>
        </authorList>
    </citation>
    <scope>NUCLEOTIDE SEQUENCE</scope>
    <source>
        <strain evidence="5">CBS 123094</strain>
    </source>
</reference>
<feature type="domain" description="Enoyl reductase (ER)" evidence="4">
    <location>
        <begin position="10"/>
        <end position="345"/>
    </location>
</feature>
<dbReference type="Gene3D" id="3.40.50.720">
    <property type="entry name" value="NAD(P)-binding Rossmann-like Domain"/>
    <property type="match status" value="1"/>
</dbReference>
<dbReference type="Proteomes" id="UP000799779">
    <property type="component" value="Unassembled WGS sequence"/>
</dbReference>
<dbReference type="SMART" id="SM00829">
    <property type="entry name" value="PKS_ER"/>
    <property type="match status" value="1"/>
</dbReference>
<dbReference type="SUPFAM" id="SSF51735">
    <property type="entry name" value="NAD(P)-binding Rossmann-fold domains"/>
    <property type="match status" value="1"/>
</dbReference>
<dbReference type="OrthoDB" id="48317at2759"/>
<evidence type="ECO:0000256" key="1">
    <source>
        <dbReference type="ARBA" id="ARBA00008072"/>
    </source>
</evidence>
<evidence type="ECO:0000256" key="2">
    <source>
        <dbReference type="ARBA" id="ARBA00011245"/>
    </source>
</evidence>
<gene>
    <name evidence="5" type="ORF">P154DRAFT_521554</name>
</gene>
<evidence type="ECO:0000313" key="5">
    <source>
        <dbReference type="EMBL" id="KAF2001804.1"/>
    </source>
</evidence>
<dbReference type="InterPro" id="IPR036291">
    <property type="entry name" value="NAD(P)-bd_dom_sf"/>
</dbReference>
<dbReference type="AlphaFoldDB" id="A0A6A5WLP9"/>
<comment type="subunit">
    <text evidence="2">Monomer.</text>
</comment>
<sequence length="350" mass="36773">MKGITVAQPGAAAQLSSELEVPEPSDTQILVKGMYTAVNPVDAFMKDWGLLVLEWPFVPGCDVSGVVVKAGENAVNPLGVPFKEGDEVFGCTRLGNKGYSAWQEQFLMDADVAFPKPKNITLPQAAATGVGVLTAFLGIFAGLKIPLVDPANLPAPTGEWVLVFGGASSVGKFAVQTLKVAGYKVATTCSEKSFELLKSIGADATVDYKLPEAEVISQLKSVTGGNLPLIFDAVSANNALASSIFAALAESTPGERYYTTTNDGEPLPEAQGFTPVPITLGPIGRPDAAELNKQLKEFIAVIVKLIEAEKLQMPAFSVQGHGIEGILKAWEVQISGKLGSTKVLVEVAEV</sequence>
<dbReference type="InterPro" id="IPR013149">
    <property type="entry name" value="ADH-like_C"/>
</dbReference>
<dbReference type="Pfam" id="PF08240">
    <property type="entry name" value="ADH_N"/>
    <property type="match status" value="1"/>
</dbReference>
<dbReference type="Pfam" id="PF00107">
    <property type="entry name" value="ADH_zinc_N"/>
    <property type="match status" value="1"/>
</dbReference>
<dbReference type="EMBL" id="ML977581">
    <property type="protein sequence ID" value="KAF2001804.1"/>
    <property type="molecule type" value="Genomic_DNA"/>
</dbReference>
<dbReference type="PANTHER" id="PTHR45348">
    <property type="entry name" value="HYPOTHETICAL OXIDOREDUCTASE (EUROFUNG)"/>
    <property type="match status" value="1"/>
</dbReference>
<evidence type="ECO:0000313" key="6">
    <source>
        <dbReference type="Proteomes" id="UP000799779"/>
    </source>
</evidence>
<keyword evidence="3" id="KW-0560">Oxidoreductase</keyword>
<name>A0A6A5WLP9_9PLEO</name>
<dbReference type="InterPro" id="IPR047122">
    <property type="entry name" value="Trans-enoyl_RdTase-like"/>
</dbReference>
<evidence type="ECO:0000256" key="3">
    <source>
        <dbReference type="ARBA" id="ARBA00023002"/>
    </source>
</evidence>
<keyword evidence="6" id="KW-1185">Reference proteome</keyword>
<evidence type="ECO:0000259" key="4">
    <source>
        <dbReference type="SMART" id="SM00829"/>
    </source>
</evidence>
<accession>A0A6A5WLP9</accession>
<dbReference type="InterPro" id="IPR013154">
    <property type="entry name" value="ADH-like_N"/>
</dbReference>
<protein>
    <submittedName>
        <fullName evidence="5">GroES-like protein</fullName>
    </submittedName>
</protein>
<proteinExistence type="inferred from homology"/>
<dbReference type="InterPro" id="IPR020843">
    <property type="entry name" value="ER"/>
</dbReference>
<organism evidence="5 6">
    <name type="scientific">Amniculicola lignicola CBS 123094</name>
    <dbReference type="NCBI Taxonomy" id="1392246"/>
    <lineage>
        <taxon>Eukaryota</taxon>
        <taxon>Fungi</taxon>
        <taxon>Dikarya</taxon>
        <taxon>Ascomycota</taxon>
        <taxon>Pezizomycotina</taxon>
        <taxon>Dothideomycetes</taxon>
        <taxon>Pleosporomycetidae</taxon>
        <taxon>Pleosporales</taxon>
        <taxon>Amniculicolaceae</taxon>
        <taxon>Amniculicola</taxon>
    </lineage>
</organism>
<dbReference type="CDD" id="cd08249">
    <property type="entry name" value="enoyl_reductase_like"/>
    <property type="match status" value="1"/>
</dbReference>